<keyword evidence="1" id="KW-1133">Transmembrane helix</keyword>
<feature type="transmembrane region" description="Helical" evidence="1">
    <location>
        <begin position="122"/>
        <end position="140"/>
    </location>
</feature>
<keyword evidence="3" id="KW-1185">Reference proteome</keyword>
<keyword evidence="1" id="KW-0472">Membrane</keyword>
<dbReference type="Proteomes" id="UP000723463">
    <property type="component" value="Unassembled WGS sequence"/>
</dbReference>
<proteinExistence type="predicted"/>
<dbReference type="EMBL" id="JAAAXW010000266">
    <property type="protein sequence ID" value="KAF9539079.1"/>
    <property type="molecule type" value="Genomic_DNA"/>
</dbReference>
<dbReference type="AlphaFoldDB" id="A0A9P6F0E3"/>
<gene>
    <name evidence="2" type="ORF">EC957_005819</name>
</gene>
<comment type="caution">
    <text evidence="2">The sequence shown here is derived from an EMBL/GenBank/DDBJ whole genome shotgun (WGS) entry which is preliminary data.</text>
</comment>
<reference evidence="2" key="1">
    <citation type="journal article" date="2020" name="Fungal Divers.">
        <title>Resolving the Mortierellaceae phylogeny through synthesis of multi-gene phylogenetics and phylogenomics.</title>
        <authorList>
            <person name="Vandepol N."/>
            <person name="Liber J."/>
            <person name="Desiro A."/>
            <person name="Na H."/>
            <person name="Kennedy M."/>
            <person name="Barry K."/>
            <person name="Grigoriev I.V."/>
            <person name="Miller A.N."/>
            <person name="O'Donnell K."/>
            <person name="Stajich J.E."/>
            <person name="Bonito G."/>
        </authorList>
    </citation>
    <scope>NUCLEOTIDE SEQUENCE</scope>
    <source>
        <strain evidence="2">NRRL 2591</strain>
    </source>
</reference>
<evidence type="ECO:0000256" key="1">
    <source>
        <dbReference type="SAM" id="Phobius"/>
    </source>
</evidence>
<keyword evidence="1" id="KW-0812">Transmembrane</keyword>
<evidence type="ECO:0000313" key="2">
    <source>
        <dbReference type="EMBL" id="KAF9539079.1"/>
    </source>
</evidence>
<organism evidence="2 3">
    <name type="scientific">Mortierella hygrophila</name>
    <dbReference type="NCBI Taxonomy" id="979708"/>
    <lineage>
        <taxon>Eukaryota</taxon>
        <taxon>Fungi</taxon>
        <taxon>Fungi incertae sedis</taxon>
        <taxon>Mucoromycota</taxon>
        <taxon>Mortierellomycotina</taxon>
        <taxon>Mortierellomycetes</taxon>
        <taxon>Mortierellales</taxon>
        <taxon>Mortierellaceae</taxon>
        <taxon>Mortierella</taxon>
    </lineage>
</organism>
<accession>A0A9P6F0E3</accession>
<protein>
    <submittedName>
        <fullName evidence="2">Uncharacterized protein</fullName>
    </submittedName>
</protein>
<feature type="transmembrane region" description="Helical" evidence="1">
    <location>
        <begin position="20"/>
        <end position="46"/>
    </location>
</feature>
<evidence type="ECO:0000313" key="3">
    <source>
        <dbReference type="Proteomes" id="UP000723463"/>
    </source>
</evidence>
<feature type="transmembrane region" description="Helical" evidence="1">
    <location>
        <begin position="217"/>
        <end position="239"/>
    </location>
</feature>
<sequence>MDPTAPSPDPHYTRQYTVGTLYAVGVAIVWCTILRWTTLIVFGDDLNILFGLRDRKRRGKGSPSSRNHLMLLLASPYTVVQAANCRDKEMMLHIIMMVFLIIYEQIICLAKSGLTFELLGHCCRIYVPDIMLVAAGAVAIAEGGQWRALGITVVVLFGLLSNSIFSRQVSEGDEVCLIEAAAIKFTLIYLAILAAIFTMLVSDHGVWIPNPKSAVEYIMLVTRGILRFGGVDVLAAILYRLIVKDAKVCLDVKLAFNWCSIRLGGIFGQARAR</sequence>
<feature type="transmembrane region" description="Helical" evidence="1">
    <location>
        <begin position="146"/>
        <end position="165"/>
    </location>
</feature>
<name>A0A9P6F0E3_9FUNG</name>
<feature type="transmembrane region" description="Helical" evidence="1">
    <location>
        <begin position="90"/>
        <end position="110"/>
    </location>
</feature>